<dbReference type="RefSeq" id="WP_014436875.1">
    <property type="nucleotide sequence ID" value="NC_017080.1"/>
</dbReference>
<name>I0IEG9_PHYMF</name>
<dbReference type="STRING" id="1142394.PSMK_14980"/>
<proteinExistence type="predicted"/>
<reference evidence="1 2" key="1">
    <citation type="submission" date="2012-02" db="EMBL/GenBank/DDBJ databases">
        <title>Complete genome sequence of Phycisphaera mikurensis NBRC 102666.</title>
        <authorList>
            <person name="Ankai A."/>
            <person name="Hosoyama A."/>
            <person name="Terui Y."/>
            <person name="Sekine M."/>
            <person name="Fukai R."/>
            <person name="Kato Y."/>
            <person name="Nakamura S."/>
            <person name="Yamada-Narita S."/>
            <person name="Kawakoshi A."/>
            <person name="Fukunaga Y."/>
            <person name="Yamazaki S."/>
            <person name="Fujita N."/>
        </authorList>
    </citation>
    <scope>NUCLEOTIDE SEQUENCE [LARGE SCALE GENOMIC DNA]</scope>
    <source>
        <strain evidence="2">NBRC 102666 / KCTC 22515 / FYK2301M01</strain>
    </source>
</reference>
<dbReference type="HOGENOM" id="CLU_2424381_0_0_0"/>
<dbReference type="AlphaFoldDB" id="I0IEG9"/>
<dbReference type="EMBL" id="AP012338">
    <property type="protein sequence ID" value="BAM03657.1"/>
    <property type="molecule type" value="Genomic_DNA"/>
</dbReference>
<dbReference type="Proteomes" id="UP000007881">
    <property type="component" value="Chromosome"/>
</dbReference>
<accession>I0IEG9</accession>
<evidence type="ECO:0000313" key="2">
    <source>
        <dbReference type="Proteomes" id="UP000007881"/>
    </source>
</evidence>
<keyword evidence="2" id="KW-1185">Reference proteome</keyword>
<sequence length="91" mass="9736">MPSAPALLTLLALGSGFVAALLAANLMTAGHARIAKRRALLEAVRLKREAHHRRVERALAAFDSAFDDIEIEFDPVPILTPRPRVSGGGRG</sequence>
<organism evidence="1 2">
    <name type="scientific">Phycisphaera mikurensis (strain NBRC 102666 / KCTC 22515 / FYK2301M01)</name>
    <dbReference type="NCBI Taxonomy" id="1142394"/>
    <lineage>
        <taxon>Bacteria</taxon>
        <taxon>Pseudomonadati</taxon>
        <taxon>Planctomycetota</taxon>
        <taxon>Phycisphaerae</taxon>
        <taxon>Phycisphaerales</taxon>
        <taxon>Phycisphaeraceae</taxon>
        <taxon>Phycisphaera</taxon>
    </lineage>
</organism>
<dbReference type="KEGG" id="phm:PSMK_14980"/>
<gene>
    <name evidence="1" type="ordered locus">PSMK_14980</name>
</gene>
<evidence type="ECO:0000313" key="1">
    <source>
        <dbReference type="EMBL" id="BAM03657.1"/>
    </source>
</evidence>
<protein>
    <submittedName>
        <fullName evidence="1">Uncharacterized protein</fullName>
    </submittedName>
</protein>